<dbReference type="Proteomes" id="UP000681720">
    <property type="component" value="Unassembled WGS sequence"/>
</dbReference>
<gene>
    <name evidence="1" type="ORF">GIL414_LOCUS70534</name>
</gene>
<name>A0A8S3HTW3_9BILA</name>
<protein>
    <submittedName>
        <fullName evidence="1">Uncharacterized protein</fullName>
    </submittedName>
</protein>
<proteinExistence type="predicted"/>
<reference evidence="1" key="1">
    <citation type="submission" date="2021-02" db="EMBL/GenBank/DDBJ databases">
        <authorList>
            <person name="Nowell W R."/>
        </authorList>
    </citation>
    <scope>NUCLEOTIDE SEQUENCE</scope>
</reference>
<evidence type="ECO:0000313" key="1">
    <source>
        <dbReference type="EMBL" id="CAF5184564.1"/>
    </source>
</evidence>
<organism evidence="1 2">
    <name type="scientific">Rotaria magnacalcarata</name>
    <dbReference type="NCBI Taxonomy" id="392030"/>
    <lineage>
        <taxon>Eukaryota</taxon>
        <taxon>Metazoa</taxon>
        <taxon>Spiralia</taxon>
        <taxon>Gnathifera</taxon>
        <taxon>Rotifera</taxon>
        <taxon>Eurotatoria</taxon>
        <taxon>Bdelloidea</taxon>
        <taxon>Philodinida</taxon>
        <taxon>Philodinidae</taxon>
        <taxon>Rotaria</taxon>
    </lineage>
</organism>
<dbReference type="EMBL" id="CAJOBJ010332405">
    <property type="protein sequence ID" value="CAF5184564.1"/>
    <property type="molecule type" value="Genomic_DNA"/>
</dbReference>
<evidence type="ECO:0000313" key="2">
    <source>
        <dbReference type="Proteomes" id="UP000681720"/>
    </source>
</evidence>
<comment type="caution">
    <text evidence="1">The sequence shown here is derived from an EMBL/GenBank/DDBJ whole genome shotgun (WGS) entry which is preliminary data.</text>
</comment>
<sequence>MIEIKSNINSENSIIRYYQIITDQSHVCHLICRTNCVQKSPDHTDYYVSNSTVELILLCFQCSFTNTYNSLNHSILYFFSQLSRDSALLRIQITEKLQHISVNCYDAQSKQYSIEGKFHFRNQTNNNQHMFCSINPTIIYPYHEDIILECNHSYTRSDIIIWAITQLNHEEARILLNPFYVTNEIFNSRIHMKINGIPHGEKVILEINSSFFNVSQRYELTTMNLT</sequence>
<accession>A0A8S3HTW3</accession>
<dbReference type="AlphaFoldDB" id="A0A8S3HTW3"/>